<protein>
    <submittedName>
        <fullName evidence="2">Uncharacterized protein</fullName>
    </submittedName>
</protein>
<keyword evidence="3" id="KW-1185">Reference proteome</keyword>
<sequence>MFTEATRRIVQIAVAINIIKETPSHLTPQEFAYNLQRVIFPKARQDLKFLIICITTETVCSTQATTDVAPVSKDLHYKKSEPSPHISNRKRTYNVKNSKRRVLKGWSSNSVSSANNNTSESGESTNNNKKLKLNNTAAKLAKNKKLTQRQKIVKKTVKQSNKKTHKEVSVQCDIEPSVECTVVHESKSDILRNSKGQKCNLQSGISIFDTADLSEYRSSHLMHSDSTAFLPLTSKLANIEEEQLDMPYNDFGVLDYFPQNSVLDYSNESCLHKSHEITNIHKNSKCADIHTRRNKKPTLHKFPSMEFSNFCTDVFPNKVENASVHRLDVAKQKYLSDKEKVLEGCRSLQPSFKYSTSSKINSNSILSLTERYHQDSNYSYPVEENRENRNLSDKENIDYDKTNYTDILESLRSERIKYLSQTGENKHKYAPKCKNGKGFEDTCIKFSTSQCQELLNNMIQTIEYSLIGAQHGIHPQWTSLNQDVQVMVSGFHQNIPGKDIYNICMDFITQVLILLGQYNYGRSNDQMPVTNIWVSIDMGQELALETLVSEPEAVAMLPYGCHSNQLFRVQFLTQIVKIYLTVSYGILNY</sequence>
<evidence type="ECO:0000313" key="3">
    <source>
        <dbReference type="Proteomes" id="UP001381693"/>
    </source>
</evidence>
<evidence type="ECO:0000313" key="2">
    <source>
        <dbReference type="EMBL" id="KAK7086606.1"/>
    </source>
</evidence>
<dbReference type="AlphaFoldDB" id="A0AAN9AGQ0"/>
<comment type="caution">
    <text evidence="2">The sequence shown here is derived from an EMBL/GenBank/DDBJ whole genome shotgun (WGS) entry which is preliminary data.</text>
</comment>
<evidence type="ECO:0000256" key="1">
    <source>
        <dbReference type="SAM" id="MobiDB-lite"/>
    </source>
</evidence>
<dbReference type="EMBL" id="JAXCGZ010000135">
    <property type="protein sequence ID" value="KAK7086606.1"/>
    <property type="molecule type" value="Genomic_DNA"/>
</dbReference>
<reference evidence="2 3" key="1">
    <citation type="submission" date="2023-11" db="EMBL/GenBank/DDBJ databases">
        <title>Halocaridina rubra genome assembly.</title>
        <authorList>
            <person name="Smith C."/>
        </authorList>
    </citation>
    <scope>NUCLEOTIDE SEQUENCE [LARGE SCALE GENOMIC DNA]</scope>
    <source>
        <strain evidence="2">EP-1</strain>
        <tissue evidence="2">Whole</tissue>
    </source>
</reference>
<name>A0AAN9AGQ0_HALRR</name>
<gene>
    <name evidence="2" type="ORF">SK128_013098</name>
</gene>
<feature type="region of interest" description="Disordered" evidence="1">
    <location>
        <begin position="104"/>
        <end position="132"/>
    </location>
</feature>
<feature type="compositionally biased region" description="Low complexity" evidence="1">
    <location>
        <begin position="107"/>
        <end position="132"/>
    </location>
</feature>
<proteinExistence type="predicted"/>
<dbReference type="Proteomes" id="UP001381693">
    <property type="component" value="Unassembled WGS sequence"/>
</dbReference>
<organism evidence="2 3">
    <name type="scientific">Halocaridina rubra</name>
    <name type="common">Hawaiian red shrimp</name>
    <dbReference type="NCBI Taxonomy" id="373956"/>
    <lineage>
        <taxon>Eukaryota</taxon>
        <taxon>Metazoa</taxon>
        <taxon>Ecdysozoa</taxon>
        <taxon>Arthropoda</taxon>
        <taxon>Crustacea</taxon>
        <taxon>Multicrustacea</taxon>
        <taxon>Malacostraca</taxon>
        <taxon>Eumalacostraca</taxon>
        <taxon>Eucarida</taxon>
        <taxon>Decapoda</taxon>
        <taxon>Pleocyemata</taxon>
        <taxon>Caridea</taxon>
        <taxon>Atyoidea</taxon>
        <taxon>Atyidae</taxon>
        <taxon>Halocaridina</taxon>
    </lineage>
</organism>
<accession>A0AAN9AGQ0</accession>